<dbReference type="PANTHER" id="PTHR42535">
    <property type="entry name" value="OOKINETE PROTEIN, PUTATIVE-RELATED"/>
    <property type="match status" value="1"/>
</dbReference>
<name>A0A815BE58_9BILA</name>
<comment type="caution">
    <text evidence="2">The sequence shown here is derived from an EMBL/GenBank/DDBJ whole genome shotgun (WGS) entry which is preliminary data.</text>
</comment>
<keyword evidence="1" id="KW-0472">Membrane</keyword>
<gene>
    <name evidence="3" type="ORF">JXQ802_LOCUS43475</name>
    <name evidence="2" type="ORF">PYM288_LOCUS28285</name>
</gene>
<dbReference type="Pfam" id="PF13385">
    <property type="entry name" value="Laminin_G_3"/>
    <property type="match status" value="2"/>
</dbReference>
<organism evidence="2 4">
    <name type="scientific">Rotaria sordida</name>
    <dbReference type="NCBI Taxonomy" id="392033"/>
    <lineage>
        <taxon>Eukaryota</taxon>
        <taxon>Metazoa</taxon>
        <taxon>Spiralia</taxon>
        <taxon>Gnathifera</taxon>
        <taxon>Rotifera</taxon>
        <taxon>Eurotatoria</taxon>
        <taxon>Bdelloidea</taxon>
        <taxon>Philodinida</taxon>
        <taxon>Philodinidae</taxon>
        <taxon>Rotaria</taxon>
    </lineage>
</organism>
<dbReference type="Proteomes" id="UP000663870">
    <property type="component" value="Unassembled WGS sequence"/>
</dbReference>
<reference evidence="2" key="1">
    <citation type="submission" date="2021-02" db="EMBL/GenBank/DDBJ databases">
        <authorList>
            <person name="Nowell W R."/>
        </authorList>
    </citation>
    <scope>NUCLEOTIDE SEQUENCE</scope>
</reference>
<accession>A0A815BE58</accession>
<sequence length="483" mass="52431">MSKAGKQGIDDLYEVPTTTKWTTRKKVIVGVGIAAAVIVVVAVAVVLGVLLSRKGDTTATSDASVVSVYWSLDGVTSDSSNTYNGTLVNSASYFSQSNTQPFVAYGRGLSLSSTSSQYMTVSSPFLDLSSRSFTIEAWIFSSTVYSGDYGIFGQCQCSTCSNQCLYFLVRGSYLYAGFTSNDISGLTNISNSLWYHVAFVYNYNTKQQILYVNGVQDNIKSSASAYQGTNGTINIGSTIVLSVRSYFNGYIDNVKITTRAKTSSELLTTATLAGYFAFDASAPYNDNGPNGFNGTQNNAAITSGRVNEAIRFTGSSSYFSAYGFFQVGYGVYANRPFSVSLWINPSAITSCTIVQFAYSLTNWACHNLIGIWTYSNSVGQIHVQGWSWPIILGSYLTVNTWTHVSVTYSYTNGLRLYVNGVYFGNTGSFSFSNSGYITYLTLGYMYYCSSGSISNNGYQGSVDEVYIHSREITQAEVTALANP</sequence>
<dbReference type="SUPFAM" id="SSF49899">
    <property type="entry name" value="Concanavalin A-like lectins/glucanases"/>
    <property type="match status" value="2"/>
</dbReference>
<evidence type="ECO:0000313" key="4">
    <source>
        <dbReference type="Proteomes" id="UP000663854"/>
    </source>
</evidence>
<evidence type="ECO:0000313" key="3">
    <source>
        <dbReference type="EMBL" id="CAF1548746.1"/>
    </source>
</evidence>
<dbReference type="InterPro" id="IPR013320">
    <property type="entry name" value="ConA-like_dom_sf"/>
</dbReference>
<dbReference type="EMBL" id="CAJNOH010002048">
    <property type="protein sequence ID" value="CAF1269156.1"/>
    <property type="molecule type" value="Genomic_DNA"/>
</dbReference>
<evidence type="ECO:0000313" key="5">
    <source>
        <dbReference type="Proteomes" id="UP000663870"/>
    </source>
</evidence>
<evidence type="ECO:0000256" key="1">
    <source>
        <dbReference type="SAM" id="Phobius"/>
    </source>
</evidence>
<keyword evidence="1" id="KW-0812">Transmembrane</keyword>
<dbReference type="Gene3D" id="2.60.120.200">
    <property type="match status" value="2"/>
</dbReference>
<dbReference type="PANTHER" id="PTHR42535:SF2">
    <property type="entry name" value="CHROMOSOME UNDETERMINED SCAFFOLD_146, WHOLE GENOME SHOTGUN SEQUENCE"/>
    <property type="match status" value="1"/>
</dbReference>
<protein>
    <submittedName>
        <fullName evidence="2">Uncharacterized protein</fullName>
    </submittedName>
</protein>
<proteinExistence type="predicted"/>
<dbReference type="EMBL" id="CAJNOL010003143">
    <property type="protein sequence ID" value="CAF1548746.1"/>
    <property type="molecule type" value="Genomic_DNA"/>
</dbReference>
<dbReference type="AlphaFoldDB" id="A0A815BE58"/>
<keyword evidence="1" id="KW-1133">Transmembrane helix</keyword>
<feature type="transmembrane region" description="Helical" evidence="1">
    <location>
        <begin position="27"/>
        <end position="51"/>
    </location>
</feature>
<evidence type="ECO:0000313" key="2">
    <source>
        <dbReference type="EMBL" id="CAF1269156.1"/>
    </source>
</evidence>
<keyword evidence="5" id="KW-1185">Reference proteome</keyword>
<dbReference type="Proteomes" id="UP000663854">
    <property type="component" value="Unassembled WGS sequence"/>
</dbReference>